<dbReference type="Gene3D" id="2.170.120.20">
    <property type="entry name" value="Ribosomal protein L25, beta domain"/>
    <property type="match status" value="1"/>
</dbReference>
<dbReference type="GO" id="GO:0003735">
    <property type="term" value="F:structural constituent of ribosome"/>
    <property type="evidence" value="ECO:0007669"/>
    <property type="project" value="InterPro"/>
</dbReference>
<dbReference type="InterPro" id="IPR020056">
    <property type="entry name" value="Rbsml_bL25/Gln-tRNA_synth_N"/>
</dbReference>
<evidence type="ECO:0000256" key="1">
    <source>
        <dbReference type="ARBA" id="ARBA00022730"/>
    </source>
</evidence>
<evidence type="ECO:0000313" key="9">
    <source>
        <dbReference type="EMBL" id="SDF99662.1"/>
    </source>
</evidence>
<dbReference type="HAMAP" id="MF_01334">
    <property type="entry name" value="Ribosomal_bL25_CTC"/>
    <property type="match status" value="1"/>
</dbReference>
<dbReference type="NCBIfam" id="TIGR00731">
    <property type="entry name" value="bL25_bact_ctc"/>
    <property type="match status" value="1"/>
</dbReference>
<dbReference type="Pfam" id="PF14693">
    <property type="entry name" value="Ribosomal_TL5_C"/>
    <property type="match status" value="1"/>
</dbReference>
<keyword evidence="2 5" id="KW-0694">RNA-binding</keyword>
<evidence type="ECO:0000259" key="7">
    <source>
        <dbReference type="Pfam" id="PF01386"/>
    </source>
</evidence>
<feature type="region of interest" description="Disordered" evidence="6">
    <location>
        <begin position="193"/>
        <end position="217"/>
    </location>
</feature>
<feature type="domain" description="Large ribosomal subunit protein bL25 beta" evidence="8">
    <location>
        <begin position="105"/>
        <end position="185"/>
    </location>
</feature>
<keyword evidence="4 5" id="KW-0687">Ribonucleoprotein</keyword>
<dbReference type="InterPro" id="IPR020057">
    <property type="entry name" value="Ribosomal_bL25_b-dom"/>
</dbReference>
<dbReference type="InterPro" id="IPR037121">
    <property type="entry name" value="Ribosomal_bL25_C"/>
</dbReference>
<evidence type="ECO:0000313" key="10">
    <source>
        <dbReference type="Proteomes" id="UP000182427"/>
    </source>
</evidence>
<dbReference type="InterPro" id="IPR029751">
    <property type="entry name" value="Ribosomal_L25_dom"/>
</dbReference>
<dbReference type="PANTHER" id="PTHR33284">
    <property type="entry name" value="RIBOSOMAL PROTEIN L25/GLN-TRNA SYNTHETASE, ANTI-CODON-BINDING DOMAIN-CONTAINING PROTEIN"/>
    <property type="match status" value="1"/>
</dbReference>
<gene>
    <name evidence="5" type="primary">rplY</name>
    <name evidence="5" type="synonym">ctc</name>
    <name evidence="9" type="ORF">SAMN05444167_3923</name>
</gene>
<evidence type="ECO:0000256" key="3">
    <source>
        <dbReference type="ARBA" id="ARBA00022980"/>
    </source>
</evidence>
<dbReference type="InterPro" id="IPR020930">
    <property type="entry name" value="Ribosomal_uL5_bac-type"/>
</dbReference>
<organism evidence="9 10">
    <name type="scientific">Terriglobus roseus</name>
    <dbReference type="NCBI Taxonomy" id="392734"/>
    <lineage>
        <taxon>Bacteria</taxon>
        <taxon>Pseudomonadati</taxon>
        <taxon>Acidobacteriota</taxon>
        <taxon>Terriglobia</taxon>
        <taxon>Terriglobales</taxon>
        <taxon>Acidobacteriaceae</taxon>
        <taxon>Terriglobus</taxon>
    </lineage>
</organism>
<feature type="domain" description="Large ribosomal subunit protein bL25 L25" evidence="7">
    <location>
        <begin position="8"/>
        <end position="96"/>
    </location>
</feature>
<dbReference type="PANTHER" id="PTHR33284:SF1">
    <property type="entry name" value="RIBOSOMAL PROTEIN L25_GLN-TRNA SYNTHETASE, ANTI-CODON-BINDING DOMAIN-CONTAINING PROTEIN"/>
    <property type="match status" value="1"/>
</dbReference>
<proteinExistence type="inferred from homology"/>
<dbReference type="GO" id="GO:0006412">
    <property type="term" value="P:translation"/>
    <property type="evidence" value="ECO:0007669"/>
    <property type="project" value="UniProtKB-UniRule"/>
</dbReference>
<evidence type="ECO:0000259" key="8">
    <source>
        <dbReference type="Pfam" id="PF14693"/>
    </source>
</evidence>
<keyword evidence="1 5" id="KW-0699">rRNA-binding</keyword>
<dbReference type="AlphaFoldDB" id="A0A1G7QME9"/>
<dbReference type="EMBL" id="LT629690">
    <property type="protein sequence ID" value="SDF99662.1"/>
    <property type="molecule type" value="Genomic_DNA"/>
</dbReference>
<dbReference type="RefSeq" id="WP_083346638.1">
    <property type="nucleotide sequence ID" value="NZ_LT629690.1"/>
</dbReference>
<dbReference type="SUPFAM" id="SSF50715">
    <property type="entry name" value="Ribosomal protein L25-like"/>
    <property type="match status" value="1"/>
</dbReference>
<keyword evidence="3 5" id="KW-0689">Ribosomal protein</keyword>
<dbReference type="GO" id="GO:0022625">
    <property type="term" value="C:cytosolic large ribosomal subunit"/>
    <property type="evidence" value="ECO:0007669"/>
    <property type="project" value="TreeGrafter"/>
</dbReference>
<evidence type="ECO:0000256" key="5">
    <source>
        <dbReference type="HAMAP-Rule" id="MF_01334"/>
    </source>
</evidence>
<sequence>MANTEAVKATLRSGKFNKNAARRVRVAGQIPAVVYGAGLDSVAVALDPKVITKILHSEAGHNTIFDLDIEGGAAAKAMIVDWQYEPIKGKLLHVDLKRIAMDKAMRVSVPVMLEGVPTGVKNSGGILDQLLREVELECLPGDIPSHIDVDVSGLELHGSIHVSDLPHAGKYKFLVPEETMVAHVTIIKEVAPAEPTPAAEPEVTKGATKAAAEPAKK</sequence>
<reference evidence="9 10" key="1">
    <citation type="submission" date="2016-10" db="EMBL/GenBank/DDBJ databases">
        <authorList>
            <person name="de Groot N.N."/>
        </authorList>
    </citation>
    <scope>NUCLEOTIDE SEQUENCE [LARGE SCALE GENOMIC DNA]</scope>
    <source>
        <strain evidence="9 10">GAS232</strain>
    </source>
</reference>
<protein>
    <recommendedName>
        <fullName evidence="5">Large ribosomal subunit protein bL25</fullName>
    </recommendedName>
    <alternativeName>
        <fullName evidence="5">General stress protein CTC</fullName>
    </alternativeName>
</protein>
<dbReference type="Proteomes" id="UP000182427">
    <property type="component" value="Chromosome I"/>
</dbReference>
<dbReference type="OrthoDB" id="9790002at2"/>
<dbReference type="InterPro" id="IPR001021">
    <property type="entry name" value="Ribosomal_bL25_long"/>
</dbReference>
<keyword evidence="10" id="KW-1185">Reference proteome</keyword>
<dbReference type="Gene3D" id="2.40.240.10">
    <property type="entry name" value="Ribosomal Protein L25, Chain P"/>
    <property type="match status" value="1"/>
</dbReference>
<dbReference type="Pfam" id="PF01386">
    <property type="entry name" value="Ribosomal_L25p"/>
    <property type="match status" value="1"/>
</dbReference>
<comment type="similarity">
    <text evidence="5">Belongs to the bacterial ribosomal protein bL25 family. CTC subfamily.</text>
</comment>
<accession>A0A1G7QME9</accession>
<dbReference type="GO" id="GO:0008097">
    <property type="term" value="F:5S rRNA binding"/>
    <property type="evidence" value="ECO:0007669"/>
    <property type="project" value="InterPro"/>
</dbReference>
<evidence type="ECO:0000256" key="4">
    <source>
        <dbReference type="ARBA" id="ARBA00023274"/>
    </source>
</evidence>
<dbReference type="InterPro" id="IPR011035">
    <property type="entry name" value="Ribosomal_bL25/Gln-tRNA_synth"/>
</dbReference>
<evidence type="ECO:0000256" key="6">
    <source>
        <dbReference type="SAM" id="MobiDB-lite"/>
    </source>
</evidence>
<comment type="function">
    <text evidence="5">This is one of the proteins that binds to the 5S RNA in the ribosome where it forms part of the central protuberance.</text>
</comment>
<name>A0A1G7QME9_9BACT</name>
<dbReference type="CDD" id="cd00495">
    <property type="entry name" value="Ribosomal_L25_TL5_CTC"/>
    <property type="match status" value="1"/>
</dbReference>
<comment type="subunit">
    <text evidence="5">Part of the 50S ribosomal subunit; part of the 5S rRNA/L5/L18/L25 subcomplex. Contacts the 5S rRNA. Binds to the 5S rRNA independently of L5 and L18.</text>
</comment>
<evidence type="ECO:0000256" key="2">
    <source>
        <dbReference type="ARBA" id="ARBA00022884"/>
    </source>
</evidence>